<dbReference type="OrthoDB" id="9814695at2"/>
<protein>
    <submittedName>
        <fullName evidence="6">LLM class flavin-dependent oxidoreductase</fullName>
    </submittedName>
</protein>
<dbReference type="EMBL" id="QZFU01000036">
    <property type="protein sequence ID" value="RJO70701.1"/>
    <property type="molecule type" value="Genomic_DNA"/>
</dbReference>
<dbReference type="PANTHER" id="PTHR42847:SF4">
    <property type="entry name" value="ALKANESULFONATE MONOOXYGENASE-RELATED"/>
    <property type="match status" value="1"/>
</dbReference>
<gene>
    <name evidence="6" type="ORF">D5S18_26200</name>
</gene>
<dbReference type="AlphaFoldDB" id="A0A3A4KAS6"/>
<keyword evidence="3" id="KW-0560">Oxidoreductase</keyword>
<keyword evidence="1" id="KW-0285">Flavoprotein</keyword>
<dbReference type="PANTHER" id="PTHR42847">
    <property type="entry name" value="ALKANESULFONATE MONOOXYGENASE"/>
    <property type="match status" value="1"/>
</dbReference>
<accession>A0A3A4KAS6</accession>
<sequence>MRRDDHPAGSGAPGCRPVRFHWCSPLDSGQQKATEKYQVGVLDFGGIVDFAREAEAIGVDTLLMGISYHMPDPLPMIGALVRETERVKFMLAYRPGLVPPTLFAQIVNTVSWMSDGRISLNLVAGISPAEQAYYGDFLEHDARYARSQEFLDVLHRFWRGESPLSFAGTHYRIEQAQLGLGYKDGGRPEIYISGASEIAQDTAVQYGDCWLRYGDTPEGIAEVAKPVLDKGTRVGIRMHVLARETRAEALSDLAAMMRDPDEDHRAWVEKFVAASDSQAVKNSFRLADQAHDDWLSPMIYSGAVAYRGGPALCVVGSYAEVAEYLHRYRAAGVSEFIFSGWPTRTEMRIFYTRVLPLIRKHERAEQTV</sequence>
<keyword evidence="7" id="KW-1185">Reference proteome</keyword>
<keyword evidence="2" id="KW-0288">FMN</keyword>
<dbReference type="Gene3D" id="3.20.20.30">
    <property type="entry name" value="Luciferase-like domain"/>
    <property type="match status" value="1"/>
</dbReference>
<evidence type="ECO:0000313" key="6">
    <source>
        <dbReference type="EMBL" id="RJO70701.1"/>
    </source>
</evidence>
<organism evidence="6 7">
    <name type="scientific">Nocardia panacis</name>
    <dbReference type="NCBI Taxonomy" id="2340916"/>
    <lineage>
        <taxon>Bacteria</taxon>
        <taxon>Bacillati</taxon>
        <taxon>Actinomycetota</taxon>
        <taxon>Actinomycetes</taxon>
        <taxon>Mycobacteriales</taxon>
        <taxon>Nocardiaceae</taxon>
        <taxon>Nocardia</taxon>
    </lineage>
</organism>
<dbReference type="InterPro" id="IPR036661">
    <property type="entry name" value="Luciferase-like_sf"/>
</dbReference>
<evidence type="ECO:0000259" key="5">
    <source>
        <dbReference type="Pfam" id="PF00296"/>
    </source>
</evidence>
<feature type="domain" description="Luciferase-like" evidence="5">
    <location>
        <begin position="19"/>
        <end position="334"/>
    </location>
</feature>
<dbReference type="SUPFAM" id="SSF51679">
    <property type="entry name" value="Bacterial luciferase-like"/>
    <property type="match status" value="1"/>
</dbReference>
<evidence type="ECO:0000313" key="7">
    <source>
        <dbReference type="Proteomes" id="UP000266677"/>
    </source>
</evidence>
<keyword evidence="4" id="KW-0503">Monooxygenase</keyword>
<dbReference type="GO" id="GO:0008726">
    <property type="term" value="F:alkanesulfonate monooxygenase activity"/>
    <property type="evidence" value="ECO:0007669"/>
    <property type="project" value="TreeGrafter"/>
</dbReference>
<proteinExistence type="predicted"/>
<evidence type="ECO:0000256" key="4">
    <source>
        <dbReference type="ARBA" id="ARBA00023033"/>
    </source>
</evidence>
<reference evidence="6 7" key="1">
    <citation type="submission" date="2018-09" db="EMBL/GenBank/DDBJ databases">
        <title>YIM PH21274 draft genome.</title>
        <authorList>
            <person name="Miao C."/>
        </authorList>
    </citation>
    <scope>NUCLEOTIDE SEQUENCE [LARGE SCALE GENOMIC DNA]</scope>
    <source>
        <strain evidence="6 7">YIM PH 21724</strain>
    </source>
</reference>
<comment type="caution">
    <text evidence="6">The sequence shown here is derived from an EMBL/GenBank/DDBJ whole genome shotgun (WGS) entry which is preliminary data.</text>
</comment>
<dbReference type="Proteomes" id="UP000266677">
    <property type="component" value="Unassembled WGS sequence"/>
</dbReference>
<evidence type="ECO:0000256" key="3">
    <source>
        <dbReference type="ARBA" id="ARBA00023002"/>
    </source>
</evidence>
<evidence type="ECO:0000256" key="2">
    <source>
        <dbReference type="ARBA" id="ARBA00022643"/>
    </source>
</evidence>
<dbReference type="RefSeq" id="WP_120043758.1">
    <property type="nucleotide sequence ID" value="NZ_QZFU01000036.1"/>
</dbReference>
<dbReference type="Pfam" id="PF00296">
    <property type="entry name" value="Bac_luciferase"/>
    <property type="match status" value="1"/>
</dbReference>
<evidence type="ECO:0000256" key="1">
    <source>
        <dbReference type="ARBA" id="ARBA00022630"/>
    </source>
</evidence>
<dbReference type="InterPro" id="IPR011251">
    <property type="entry name" value="Luciferase-like_dom"/>
</dbReference>
<dbReference type="GO" id="GO:0046306">
    <property type="term" value="P:alkanesulfonate catabolic process"/>
    <property type="evidence" value="ECO:0007669"/>
    <property type="project" value="TreeGrafter"/>
</dbReference>
<name>A0A3A4KAS6_9NOCA</name>
<dbReference type="InterPro" id="IPR050172">
    <property type="entry name" value="SsuD_RutA_monooxygenase"/>
</dbReference>